<dbReference type="InterPro" id="IPR011032">
    <property type="entry name" value="GroES-like_sf"/>
</dbReference>
<dbReference type="InterPro" id="IPR013149">
    <property type="entry name" value="ADH-like_C"/>
</dbReference>
<name>A0A371RGU2_9PROT</name>
<dbReference type="InParanoid" id="A0A371RGU2"/>
<feature type="domain" description="Enoyl reductase (ER)" evidence="1">
    <location>
        <begin position="10"/>
        <end position="329"/>
    </location>
</feature>
<evidence type="ECO:0000259" key="1">
    <source>
        <dbReference type="SMART" id="SM00829"/>
    </source>
</evidence>
<dbReference type="SMART" id="SM00829">
    <property type="entry name" value="PKS_ER"/>
    <property type="match status" value="1"/>
</dbReference>
<proteinExistence type="predicted"/>
<dbReference type="Pfam" id="PF00107">
    <property type="entry name" value="ADH_zinc_N"/>
    <property type="match status" value="1"/>
</dbReference>
<reference evidence="2" key="1">
    <citation type="submission" date="2018-08" db="EMBL/GenBank/DDBJ databases">
        <title>Parvularcula sp. SM1705, isolated from surface water of the South Sea China.</title>
        <authorList>
            <person name="Sun L."/>
        </authorList>
    </citation>
    <scope>NUCLEOTIDE SEQUENCE [LARGE SCALE GENOMIC DNA]</scope>
    <source>
        <strain evidence="2">SM1705</strain>
    </source>
</reference>
<gene>
    <name evidence="2" type="ORF">DX908_04670</name>
</gene>
<dbReference type="CDD" id="cd08241">
    <property type="entry name" value="QOR1"/>
    <property type="match status" value="1"/>
</dbReference>
<evidence type="ECO:0000313" key="3">
    <source>
        <dbReference type="Proteomes" id="UP000264589"/>
    </source>
</evidence>
<dbReference type="Proteomes" id="UP000264589">
    <property type="component" value="Unassembled WGS sequence"/>
</dbReference>
<dbReference type="SUPFAM" id="SSF50129">
    <property type="entry name" value="GroES-like"/>
    <property type="match status" value="1"/>
</dbReference>
<keyword evidence="3" id="KW-1185">Reference proteome</keyword>
<sequence>MKALMSVTAGGPETLEIRELEDAAPGPGHVALKIEAAGVNFPDTLIIRDLYQFKPPRPFIPGNEAAGTIEAVGDGVEGLKVGDRVAGLIGISGAFATRAVVPAPALYKIGDLPAAKAAGMVMTYGTSFHALQDRGTLKSGETLLVLGAAGGVGSAAIELGKAMGAKVVAAVSSEEKAAFARELGADETVIYPTGALDKGAKKELSAAFKSACGGKGADVIYDAVGGDYAEPAFRSIAWGGRFLVVGFPAGIPSLPLNLPLLKGADIVGVFFGGMMQAEPARHRKNMEALVTMAAEGQISPRITETFRLENASEALVKLETRQATGKLVIEME</sequence>
<dbReference type="InterPro" id="IPR013154">
    <property type="entry name" value="ADH-like_N"/>
</dbReference>
<accession>A0A371RGU2</accession>
<dbReference type="InterPro" id="IPR051397">
    <property type="entry name" value="Zn-ADH-like_protein"/>
</dbReference>
<dbReference type="PANTHER" id="PTHR43677:SF4">
    <property type="entry name" value="QUINONE OXIDOREDUCTASE-LIKE PROTEIN 2"/>
    <property type="match status" value="1"/>
</dbReference>
<dbReference type="OrthoDB" id="4190732at2"/>
<comment type="caution">
    <text evidence="2">The sequence shown here is derived from an EMBL/GenBank/DDBJ whole genome shotgun (WGS) entry which is preliminary data.</text>
</comment>
<dbReference type="GO" id="GO:0016491">
    <property type="term" value="F:oxidoreductase activity"/>
    <property type="evidence" value="ECO:0007669"/>
    <property type="project" value="InterPro"/>
</dbReference>
<evidence type="ECO:0000313" key="2">
    <source>
        <dbReference type="EMBL" id="RFB04635.1"/>
    </source>
</evidence>
<dbReference type="Pfam" id="PF08240">
    <property type="entry name" value="ADH_N"/>
    <property type="match status" value="1"/>
</dbReference>
<dbReference type="InterPro" id="IPR036291">
    <property type="entry name" value="NAD(P)-bd_dom_sf"/>
</dbReference>
<organism evidence="2 3">
    <name type="scientific">Parvularcula marina</name>
    <dbReference type="NCBI Taxonomy" id="2292771"/>
    <lineage>
        <taxon>Bacteria</taxon>
        <taxon>Pseudomonadati</taxon>
        <taxon>Pseudomonadota</taxon>
        <taxon>Alphaproteobacteria</taxon>
        <taxon>Parvularculales</taxon>
        <taxon>Parvularculaceae</taxon>
        <taxon>Parvularcula</taxon>
    </lineage>
</organism>
<dbReference type="PANTHER" id="PTHR43677">
    <property type="entry name" value="SHORT-CHAIN DEHYDROGENASE/REDUCTASE"/>
    <property type="match status" value="1"/>
</dbReference>
<dbReference type="RefSeq" id="WP_116391267.1">
    <property type="nucleotide sequence ID" value="NZ_QUQO01000001.1"/>
</dbReference>
<protein>
    <submittedName>
        <fullName evidence="2">NADPH:quinone oxidoreductase family protein</fullName>
    </submittedName>
</protein>
<dbReference type="InterPro" id="IPR020843">
    <property type="entry name" value="ER"/>
</dbReference>
<dbReference type="Gene3D" id="3.40.50.720">
    <property type="entry name" value="NAD(P)-binding Rossmann-like Domain"/>
    <property type="match status" value="1"/>
</dbReference>
<dbReference type="Gene3D" id="3.90.180.10">
    <property type="entry name" value="Medium-chain alcohol dehydrogenases, catalytic domain"/>
    <property type="match status" value="1"/>
</dbReference>
<dbReference type="SUPFAM" id="SSF51735">
    <property type="entry name" value="NAD(P)-binding Rossmann-fold domains"/>
    <property type="match status" value="1"/>
</dbReference>
<dbReference type="AlphaFoldDB" id="A0A371RGU2"/>
<dbReference type="EMBL" id="QUQO01000001">
    <property type="protein sequence ID" value="RFB04635.1"/>
    <property type="molecule type" value="Genomic_DNA"/>
</dbReference>